<protein>
    <submittedName>
        <fullName evidence="2">DUF6095 family protein</fullName>
    </submittedName>
</protein>
<gene>
    <name evidence="2" type="ORF">RF683_06330</name>
</gene>
<feature type="transmembrane region" description="Helical" evidence="1">
    <location>
        <begin position="40"/>
        <end position="59"/>
    </location>
</feature>
<proteinExistence type="predicted"/>
<dbReference type="EMBL" id="CP133721">
    <property type="protein sequence ID" value="WMW77111.1"/>
    <property type="molecule type" value="Genomic_DNA"/>
</dbReference>
<dbReference type="Proteomes" id="UP001180481">
    <property type="component" value="Chromosome"/>
</dbReference>
<reference evidence="2" key="1">
    <citation type="submission" date="2023-09" db="EMBL/GenBank/DDBJ databases">
        <title>Flavobacterium sp. 20NA77.7 isolated from freshwater.</title>
        <authorList>
            <person name="Le V."/>
            <person name="Ko S.-R."/>
            <person name="Ahn C.-Y."/>
            <person name="Oh H.-M."/>
        </authorList>
    </citation>
    <scope>NUCLEOTIDE SEQUENCE</scope>
    <source>
        <strain evidence="2">20NA77.7</strain>
    </source>
</reference>
<name>A0ABY9RA87_9FLAO</name>
<keyword evidence="3" id="KW-1185">Reference proteome</keyword>
<keyword evidence="1" id="KW-0472">Membrane</keyword>
<dbReference type="RefSeq" id="WP_309531494.1">
    <property type="nucleotide sequence ID" value="NZ_CP133721.1"/>
</dbReference>
<feature type="transmembrane region" description="Helical" evidence="1">
    <location>
        <begin position="12"/>
        <end position="28"/>
    </location>
</feature>
<sequence length="73" mass="8156">MTNKTILMKGVKYLSGSLPLLFLGPVFINSCFKNQGHPLYPYLLVLAILICVYAVYLGFKGVKTIVSSMFDKH</sequence>
<organism evidence="2 3">
    <name type="scientific">Flavobacterium nakdongensis</name>
    <dbReference type="NCBI Taxonomy" id="3073563"/>
    <lineage>
        <taxon>Bacteria</taxon>
        <taxon>Pseudomonadati</taxon>
        <taxon>Bacteroidota</taxon>
        <taxon>Flavobacteriia</taxon>
        <taxon>Flavobacteriales</taxon>
        <taxon>Flavobacteriaceae</taxon>
        <taxon>Flavobacterium</taxon>
    </lineage>
</organism>
<dbReference type="InterPro" id="IPR046077">
    <property type="entry name" value="DUF6095"/>
</dbReference>
<keyword evidence="1" id="KW-1133">Transmembrane helix</keyword>
<dbReference type="Pfam" id="PF19589">
    <property type="entry name" value="DUF6095"/>
    <property type="match status" value="1"/>
</dbReference>
<keyword evidence="1" id="KW-0812">Transmembrane</keyword>
<evidence type="ECO:0000256" key="1">
    <source>
        <dbReference type="SAM" id="Phobius"/>
    </source>
</evidence>
<evidence type="ECO:0000313" key="2">
    <source>
        <dbReference type="EMBL" id="WMW77111.1"/>
    </source>
</evidence>
<accession>A0ABY9RA87</accession>
<evidence type="ECO:0000313" key="3">
    <source>
        <dbReference type="Proteomes" id="UP001180481"/>
    </source>
</evidence>